<dbReference type="PROSITE" id="PS00800">
    <property type="entry name" value="PECTINESTERASE_1"/>
    <property type="match status" value="1"/>
</dbReference>
<dbReference type="SUPFAM" id="SSF101148">
    <property type="entry name" value="Plant invertase/pectin methylesterase inhibitor"/>
    <property type="match status" value="2"/>
</dbReference>
<dbReference type="KEGG" id="jre:109004988"/>
<dbReference type="Proteomes" id="UP000235220">
    <property type="component" value="Chromosome 12"/>
</dbReference>
<keyword evidence="14" id="KW-1185">Reference proteome</keyword>
<comment type="pathway">
    <text evidence="2">Glycan metabolism; pectin degradation; 2-dehydro-3-deoxy-D-gluconate from pectin: step 1/5.</text>
</comment>
<keyword evidence="12" id="KW-0472">Membrane</keyword>
<sequence length="1189" mass="129846">MTEAKELLSEKWLSGNHISVAKRNKKLFLALFATLLLAAAIVGIVAGVNSRKNSDDGDLSASHAILKSSCSSTLYPDLCFSSLASVPGATAKLSSKSDVIEASLNLTKKAVRHNYFSVKKLIKTRKNLTKREKTALHDCLEIIDETLDELHKAVEELHEYPNKKSLSLHADDLKTLISSAITNQETCLDGFSHDKADKHVREALLAGEIYVERLCSNALAMIKNMTDTDIANESKTANRKLKEVDADEIKWPEWMSAADRRLLQSSSVTPNVVVAADGSGDYTTVSAAVAAAPDNSNTRDVIRIKAGVYRENVDVTKKKKNIMFLGDGRTTTIITASRNVGDGSTTFNSATVAAVGEGFLARDITFQNTAGPSKHQAVALRVGADLSAFYRCDMLAYQDTLYVHSNRQFYVGCLVAGTVDFIFGNAAAVLQDCDIHARRPNSGQKNMVTAQGRTDPNQNTGIVIHKSRIGATSDLKPVQSSFPTYLGRPWKEYSRTVIMQTAISDVINPAGWYEWSGTFALDTLFYGEYQNTGAGSGTSNRVTWKGFKVITSATEAQAYTPGSFIAGSSWLGSTGFPFSLGLLAARKPEEISSVFTAQSPVETLLNMDDPIKSFKGYGKVDELEEQAFRKRTRRRLFILVISAVVLLTVIIGAVAGILIHRRNNSSHSSSPAPATQLNPAASLKAMCGVTQYPTSCYSSISSLDTTNTTDPEVLFKLSLRVAIKELSELADELPAKLIAKTNDTRVRDALIVCQGLFEDAVDRLNDSISSVEVGHQGEKLLSSANISDMKTWLSTTITDQETCLDALQEINSTLLENVKTAIQNSTEFSSNSLAIVTKILSLLANFNAPIHRRRLLGFGGKFPDWVNSGERRLLEKSNATAHVTVAKDGSGDYTTIKAAVAAVPKKSETRFVIHVKEGKYLENVILDKNKWNVMIYGDGKKKTIVSGSLNFVDGTPTFSTATFAVAGRGFFAKDMGFINTAGAEKHQAVALRSGSDRSVFYRCSFNGFQDTLYAHSNRQFYRDCDITGTIDFIFGNAAVVFQNCNIQPRQPLRNQFNTITAQGKKDPNQNTGISIQKCFFSPLDNLTAPTYLGRPWKVYSTTVIMKSEIGAFLNPLGWKEWLSGVEPPSTIFYAEYQNTGPGSTVDQRVKWAGFQPSLTADEAGKFTVESFIQGSGWLPETDVNFDASL</sequence>
<dbReference type="InterPro" id="IPR000070">
    <property type="entry name" value="Pectinesterase_cat"/>
</dbReference>
<dbReference type="Gene3D" id="2.160.20.10">
    <property type="entry name" value="Single-stranded right-handed beta-helix, Pectin lyase-like"/>
    <property type="match status" value="2"/>
</dbReference>
<comment type="similarity">
    <text evidence="3">In the N-terminal section; belongs to the PMEI family.</text>
</comment>
<dbReference type="InterPro" id="IPR011050">
    <property type="entry name" value="Pectin_lyase_fold/virulence"/>
</dbReference>
<keyword evidence="12" id="KW-1133">Transmembrane helix</keyword>
<feature type="transmembrane region" description="Helical" evidence="12">
    <location>
        <begin position="409"/>
        <end position="430"/>
    </location>
</feature>
<name>A0A2I4G5U3_JUGRE</name>
<dbReference type="InParanoid" id="A0A2I4G5U3"/>
<dbReference type="FunFam" id="1.20.140.40:FF:000010">
    <property type="entry name" value="Pectinesterase"/>
    <property type="match status" value="2"/>
</dbReference>
<keyword evidence="10" id="KW-0325">Glycoprotein</keyword>
<feature type="domain" description="Pectinesterase inhibitor" evidence="13">
    <location>
        <begin position="678"/>
        <end position="835"/>
    </location>
</feature>
<gene>
    <name evidence="15" type="primary">LOC109004988</name>
</gene>
<evidence type="ECO:0000256" key="3">
    <source>
        <dbReference type="ARBA" id="ARBA00006027"/>
    </source>
</evidence>
<dbReference type="GO" id="GO:0046910">
    <property type="term" value="F:pectinesterase inhibitor activity"/>
    <property type="evidence" value="ECO:0000318"/>
    <property type="project" value="GO_Central"/>
</dbReference>
<accession>A0A2I4G5U3</accession>
<evidence type="ECO:0000313" key="15">
    <source>
        <dbReference type="RefSeq" id="XP_018839272.2"/>
    </source>
</evidence>
<evidence type="ECO:0000256" key="7">
    <source>
        <dbReference type="ARBA" id="ARBA00022801"/>
    </source>
</evidence>
<reference evidence="15" key="1">
    <citation type="submission" date="2025-08" db="UniProtKB">
        <authorList>
            <consortium name="RefSeq"/>
        </authorList>
    </citation>
    <scope>IDENTIFICATION</scope>
    <source>
        <tissue evidence="15">Leaves</tissue>
    </source>
</reference>
<feature type="transmembrane region" description="Helical" evidence="12">
    <location>
        <begin position="636"/>
        <end position="659"/>
    </location>
</feature>
<keyword evidence="8" id="KW-0063">Aspartyl esterase</keyword>
<organism evidence="14 15">
    <name type="scientific">Juglans regia</name>
    <name type="common">English walnut</name>
    <dbReference type="NCBI Taxonomy" id="51240"/>
    <lineage>
        <taxon>Eukaryota</taxon>
        <taxon>Viridiplantae</taxon>
        <taxon>Streptophyta</taxon>
        <taxon>Embryophyta</taxon>
        <taxon>Tracheophyta</taxon>
        <taxon>Spermatophyta</taxon>
        <taxon>Magnoliopsida</taxon>
        <taxon>eudicotyledons</taxon>
        <taxon>Gunneridae</taxon>
        <taxon>Pentapetalae</taxon>
        <taxon>rosids</taxon>
        <taxon>fabids</taxon>
        <taxon>Fagales</taxon>
        <taxon>Juglandaceae</taxon>
        <taxon>Juglans</taxon>
    </lineage>
</organism>
<evidence type="ECO:0000256" key="5">
    <source>
        <dbReference type="ARBA" id="ARBA00013229"/>
    </source>
</evidence>
<dbReference type="InterPro" id="IPR012334">
    <property type="entry name" value="Pectin_lyas_fold"/>
</dbReference>
<dbReference type="GeneID" id="109004988"/>
<evidence type="ECO:0000313" key="14">
    <source>
        <dbReference type="Proteomes" id="UP000235220"/>
    </source>
</evidence>
<keyword evidence="12" id="KW-0812">Transmembrane</keyword>
<feature type="transmembrane region" description="Helical" evidence="12">
    <location>
        <begin position="27"/>
        <end position="48"/>
    </location>
</feature>
<evidence type="ECO:0000256" key="8">
    <source>
        <dbReference type="ARBA" id="ARBA00023085"/>
    </source>
</evidence>
<keyword evidence="9" id="KW-1015">Disulfide bond</keyword>
<dbReference type="Pfam" id="PF04043">
    <property type="entry name" value="PMEI"/>
    <property type="match status" value="2"/>
</dbReference>
<dbReference type="NCBIfam" id="TIGR01614">
    <property type="entry name" value="PME_inhib"/>
    <property type="match status" value="2"/>
</dbReference>
<evidence type="ECO:0000256" key="4">
    <source>
        <dbReference type="ARBA" id="ARBA00007786"/>
    </source>
</evidence>
<dbReference type="InterPro" id="IPR033131">
    <property type="entry name" value="Pectinesterase_Asp_AS"/>
</dbReference>
<feature type="active site" evidence="11">
    <location>
        <position position="1031"/>
    </location>
</feature>
<keyword evidence="6" id="KW-0964">Secreted</keyword>
<dbReference type="GO" id="GO:0042545">
    <property type="term" value="P:cell wall modification"/>
    <property type="evidence" value="ECO:0007669"/>
    <property type="project" value="InterPro"/>
</dbReference>
<dbReference type="CDD" id="cd15798">
    <property type="entry name" value="PMEI-like_3"/>
    <property type="match status" value="2"/>
</dbReference>
<proteinExistence type="inferred from homology"/>
<evidence type="ECO:0000256" key="11">
    <source>
        <dbReference type="PROSITE-ProRule" id="PRU10040"/>
    </source>
</evidence>
<dbReference type="SUPFAM" id="SSF51126">
    <property type="entry name" value="Pectin lyase-like"/>
    <property type="match status" value="2"/>
</dbReference>
<dbReference type="UniPathway" id="UPA00545">
    <property type="reaction ID" value="UER00823"/>
</dbReference>
<comment type="similarity">
    <text evidence="4">In the C-terminal section; belongs to the pectinesterase family.</text>
</comment>
<dbReference type="InterPro" id="IPR035513">
    <property type="entry name" value="Invertase/methylesterase_inhib"/>
</dbReference>
<evidence type="ECO:0000256" key="10">
    <source>
        <dbReference type="ARBA" id="ARBA00023180"/>
    </source>
</evidence>
<protein>
    <recommendedName>
        <fullName evidence="5">pectinesterase</fullName>
        <ecNumber evidence="5">3.1.1.11</ecNumber>
    </recommendedName>
</protein>
<dbReference type="InterPro" id="IPR018040">
    <property type="entry name" value="Pectinesterase_Tyr_AS"/>
</dbReference>
<dbReference type="InterPro" id="IPR006501">
    <property type="entry name" value="Pectinesterase_inhib_dom"/>
</dbReference>
<evidence type="ECO:0000256" key="6">
    <source>
        <dbReference type="ARBA" id="ARBA00022512"/>
    </source>
</evidence>
<dbReference type="OrthoDB" id="2019149at2759"/>
<dbReference type="EC" id="3.1.1.11" evidence="5"/>
<dbReference type="GO" id="GO:0045490">
    <property type="term" value="P:pectin catabolic process"/>
    <property type="evidence" value="ECO:0007669"/>
    <property type="project" value="UniProtKB-UniPathway"/>
</dbReference>
<dbReference type="SMART" id="SM00856">
    <property type="entry name" value="PMEI"/>
    <property type="match status" value="2"/>
</dbReference>
<evidence type="ECO:0000256" key="2">
    <source>
        <dbReference type="ARBA" id="ARBA00005184"/>
    </source>
</evidence>
<dbReference type="RefSeq" id="XP_018839272.2">
    <property type="nucleotide sequence ID" value="XM_018983727.2"/>
</dbReference>
<dbReference type="FunFam" id="2.160.20.10:FF:000001">
    <property type="entry name" value="Pectinesterase"/>
    <property type="match status" value="2"/>
</dbReference>
<dbReference type="PROSITE" id="PS00503">
    <property type="entry name" value="PECTINESTERASE_2"/>
    <property type="match status" value="2"/>
</dbReference>
<feature type="domain" description="Pectinesterase inhibitor" evidence="13">
    <location>
        <begin position="61"/>
        <end position="221"/>
    </location>
</feature>
<dbReference type="Pfam" id="PF01095">
    <property type="entry name" value="Pectinesterase"/>
    <property type="match status" value="2"/>
</dbReference>
<evidence type="ECO:0000256" key="12">
    <source>
        <dbReference type="SAM" id="Phobius"/>
    </source>
</evidence>
<comment type="subcellular location">
    <subcellularLocation>
        <location evidence="1">Secreted</location>
        <location evidence="1">Cell wall</location>
    </subcellularLocation>
</comment>
<evidence type="ECO:0000256" key="1">
    <source>
        <dbReference type="ARBA" id="ARBA00004191"/>
    </source>
</evidence>
<keyword evidence="6" id="KW-0134">Cell wall</keyword>
<keyword evidence="7" id="KW-0378">Hydrolase</keyword>
<evidence type="ECO:0000256" key="9">
    <source>
        <dbReference type="ARBA" id="ARBA00023157"/>
    </source>
</evidence>
<dbReference type="AlphaFoldDB" id="A0A2I4G5U3"/>
<dbReference type="GO" id="GO:0030599">
    <property type="term" value="F:pectinesterase activity"/>
    <property type="evidence" value="ECO:0000318"/>
    <property type="project" value="GO_Central"/>
</dbReference>
<evidence type="ECO:0000259" key="13">
    <source>
        <dbReference type="SMART" id="SM00856"/>
    </source>
</evidence>
<dbReference type="PANTHER" id="PTHR31707">
    <property type="entry name" value="PECTINESTERASE"/>
    <property type="match status" value="1"/>
</dbReference>
<dbReference type="Gene3D" id="1.20.140.40">
    <property type="entry name" value="Invertase/pectin methylesterase inhibitor family protein"/>
    <property type="match status" value="2"/>
</dbReference>
<feature type="active site" evidence="11">
    <location>
        <position position="420"/>
    </location>
</feature>